<dbReference type="EMBL" id="BLQM01000065">
    <property type="protein sequence ID" value="GMH58562.1"/>
    <property type="molecule type" value="Genomic_DNA"/>
</dbReference>
<dbReference type="SUPFAM" id="SSF141571">
    <property type="entry name" value="Pentapeptide repeat-like"/>
    <property type="match status" value="1"/>
</dbReference>
<organism evidence="1 2">
    <name type="scientific">Triparma laevis f. inornata</name>
    <dbReference type="NCBI Taxonomy" id="1714386"/>
    <lineage>
        <taxon>Eukaryota</taxon>
        <taxon>Sar</taxon>
        <taxon>Stramenopiles</taxon>
        <taxon>Ochrophyta</taxon>
        <taxon>Bolidophyceae</taxon>
        <taxon>Parmales</taxon>
        <taxon>Triparmaceae</taxon>
        <taxon>Triparma</taxon>
    </lineage>
</organism>
<evidence type="ECO:0000313" key="1">
    <source>
        <dbReference type="EMBL" id="GMH58562.1"/>
    </source>
</evidence>
<comment type="caution">
    <text evidence="1">The sequence shown here is derived from an EMBL/GenBank/DDBJ whole genome shotgun (WGS) entry which is preliminary data.</text>
</comment>
<protein>
    <submittedName>
        <fullName evidence="1">Uncharacterized protein</fullName>
    </submittedName>
</protein>
<dbReference type="AlphaFoldDB" id="A0A9W7DXD2"/>
<proteinExistence type="predicted"/>
<reference evidence="2" key="1">
    <citation type="journal article" date="2023" name="Commun. Biol.">
        <title>Genome analysis of Parmales, the sister group of diatoms, reveals the evolutionary specialization of diatoms from phago-mixotrophs to photoautotrophs.</title>
        <authorList>
            <person name="Ban H."/>
            <person name="Sato S."/>
            <person name="Yoshikawa S."/>
            <person name="Yamada K."/>
            <person name="Nakamura Y."/>
            <person name="Ichinomiya M."/>
            <person name="Sato N."/>
            <person name="Blanc-Mathieu R."/>
            <person name="Endo H."/>
            <person name="Kuwata A."/>
            <person name="Ogata H."/>
        </authorList>
    </citation>
    <scope>NUCLEOTIDE SEQUENCE [LARGE SCALE GENOMIC DNA]</scope>
</reference>
<name>A0A9W7DXD2_9STRA</name>
<sequence>MAAAALAAAAKTMPILKAELDHLGIRYKPRDQKAVLLALISQASVYTPAVSPPCDALPQSPRAALPEDLEGVIFSFVGGSYNRTFFVGHEHDIDLEWLWKIAQVSKTFWKLAKLREKELKEEDRKGYDQNLHLWTKVEYWCEDRYAAEWELAYTSNWDVSGVTIMRSLFAFKPTFNKDLSRWDTSSCKNMSLMFYKCDVFNSEISGWDVSNVELMENIFGWAKSFNQNLASWNVEKVRSMRQIFILTSKFESDLKQWNVRNVSNMADLFYGCRKFTSDLSSWNTTNVRTMEDMFGFAEVFTSDLSGWDISKVSNTENMFRSAYKFNCDIKGWNVAKIRPRQNAKTQGELGFVEHQEEGVASLEIVQGGKVRGKISHLQKKNLLQLLLSCCSFSNLSLNPPTLLVTSLTPSSTLPHSSPQIALPNLLINLSGCHLIVSLLTAFFLIE</sequence>
<dbReference type="NCBIfam" id="TIGR02167">
    <property type="entry name" value="Liste_lipo_26"/>
    <property type="match status" value="2"/>
</dbReference>
<dbReference type="Pfam" id="PF03382">
    <property type="entry name" value="DUF285"/>
    <property type="match status" value="1"/>
</dbReference>
<gene>
    <name evidence="1" type="ORF">TL16_g02638</name>
</gene>
<dbReference type="InterPro" id="IPR005046">
    <property type="entry name" value="DUF285"/>
</dbReference>
<evidence type="ECO:0000313" key="2">
    <source>
        <dbReference type="Proteomes" id="UP001162640"/>
    </source>
</evidence>
<dbReference type="InterPro" id="IPR011889">
    <property type="entry name" value="Liste_lipo_26"/>
</dbReference>
<accession>A0A9W7DXD2</accession>
<dbReference type="Proteomes" id="UP001162640">
    <property type="component" value="Unassembled WGS sequence"/>
</dbReference>